<dbReference type="InterPro" id="IPR008902">
    <property type="entry name" value="Rhamnosid_concanavalin"/>
</dbReference>
<dbReference type="InterPro" id="IPR035396">
    <property type="entry name" value="Bac_rhamnosid6H"/>
</dbReference>
<feature type="domain" description="Alpha-L-rhamnosidase concanavalin-like" evidence="1">
    <location>
        <begin position="5"/>
        <end position="60"/>
    </location>
</feature>
<reference evidence="3" key="1">
    <citation type="submission" date="2013-08" db="EMBL/GenBank/DDBJ databases">
        <authorList>
            <person name="Mendez C."/>
            <person name="Richter M."/>
            <person name="Ferrer M."/>
            <person name="Sanchez J."/>
        </authorList>
    </citation>
    <scope>NUCLEOTIDE SEQUENCE</scope>
</reference>
<accession>T1C322</accession>
<reference evidence="3" key="2">
    <citation type="journal article" date="2014" name="ISME J.">
        <title>Microbial stratification in low pH oxic and suboxic macroscopic growths along an acid mine drainage.</title>
        <authorList>
            <person name="Mendez-Garcia C."/>
            <person name="Mesa V."/>
            <person name="Sprenger R.R."/>
            <person name="Richter M."/>
            <person name="Diez M.S."/>
            <person name="Solano J."/>
            <person name="Bargiela R."/>
            <person name="Golyshina O.V."/>
            <person name="Manteca A."/>
            <person name="Ramos J.L."/>
            <person name="Gallego J.R."/>
            <person name="Llorente I."/>
            <person name="Martins Dos Santos V.A."/>
            <person name="Jensen O.N."/>
            <person name="Pelaez A.I."/>
            <person name="Sanchez J."/>
            <person name="Ferrer M."/>
        </authorList>
    </citation>
    <scope>NUCLEOTIDE SEQUENCE</scope>
</reference>
<evidence type="ECO:0000259" key="2">
    <source>
        <dbReference type="Pfam" id="PF17389"/>
    </source>
</evidence>
<dbReference type="Pfam" id="PF17389">
    <property type="entry name" value="Bac_rhamnosid6H"/>
    <property type="match status" value="1"/>
</dbReference>
<dbReference type="InterPro" id="IPR016007">
    <property type="entry name" value="Alpha_rhamnosid"/>
</dbReference>
<proteinExistence type="predicted"/>
<feature type="domain" description="Alpha-L-rhamnosidase six-hairpin glycosidase" evidence="2">
    <location>
        <begin position="67"/>
        <end position="154"/>
    </location>
</feature>
<dbReference type="PANTHER" id="PTHR33307">
    <property type="entry name" value="ALPHA-RHAMNOSIDASE (EUROFUNG)"/>
    <property type="match status" value="1"/>
</dbReference>
<evidence type="ECO:0000313" key="3">
    <source>
        <dbReference type="EMBL" id="EQD76397.1"/>
    </source>
</evidence>
<dbReference type="EMBL" id="AUZX01002485">
    <property type="protein sequence ID" value="EQD76397.1"/>
    <property type="molecule type" value="Genomic_DNA"/>
</dbReference>
<sequence length="160" mass="18241">GRIHLYVANLRTAKQTDTVILNGKGPVTWHPIFTYHGFRFVEMTGYPGTPTLSTLEGQEVHDALPVIGGFACSDKLVNQIVHNCRWGIQNNYRSIPTDCPQRDERQGWMGDRGMESRSESFLFNTERFHDKWLWDIQDGQRPSGDVSAVNPPYWAVYVGD</sequence>
<gene>
    <name evidence="3" type="ORF">B1A_03378</name>
</gene>
<dbReference type="InterPro" id="IPR012341">
    <property type="entry name" value="6hp_glycosidase-like_sf"/>
</dbReference>
<organism evidence="3">
    <name type="scientific">mine drainage metagenome</name>
    <dbReference type="NCBI Taxonomy" id="410659"/>
    <lineage>
        <taxon>unclassified sequences</taxon>
        <taxon>metagenomes</taxon>
        <taxon>ecological metagenomes</taxon>
    </lineage>
</organism>
<feature type="non-terminal residue" evidence="3">
    <location>
        <position position="160"/>
    </location>
</feature>
<dbReference type="Gene3D" id="2.60.120.260">
    <property type="entry name" value="Galactose-binding domain-like"/>
    <property type="match status" value="1"/>
</dbReference>
<comment type="caution">
    <text evidence="3">The sequence shown here is derived from an EMBL/GenBank/DDBJ whole genome shotgun (WGS) entry which is preliminary data.</text>
</comment>
<dbReference type="GO" id="GO:0005975">
    <property type="term" value="P:carbohydrate metabolic process"/>
    <property type="evidence" value="ECO:0007669"/>
    <property type="project" value="InterPro"/>
</dbReference>
<feature type="non-terminal residue" evidence="3">
    <location>
        <position position="1"/>
    </location>
</feature>
<dbReference type="Gene3D" id="1.50.10.10">
    <property type="match status" value="1"/>
</dbReference>
<dbReference type="Pfam" id="PF05592">
    <property type="entry name" value="Bac_rhamnosid"/>
    <property type="match status" value="1"/>
</dbReference>
<protein>
    <submittedName>
        <fullName evidence="3">Alfa-L-rhamnosidase</fullName>
    </submittedName>
</protein>
<name>T1C322_9ZZZZ</name>
<evidence type="ECO:0000259" key="1">
    <source>
        <dbReference type="Pfam" id="PF05592"/>
    </source>
</evidence>
<dbReference type="AlphaFoldDB" id="T1C322"/>
<dbReference type="PANTHER" id="PTHR33307:SF6">
    <property type="entry name" value="ALPHA-RHAMNOSIDASE (EUROFUNG)-RELATED"/>
    <property type="match status" value="1"/>
</dbReference>